<dbReference type="Pfam" id="PF01979">
    <property type="entry name" value="Amidohydro_1"/>
    <property type="match status" value="1"/>
</dbReference>
<dbReference type="Gene3D" id="2.120.10.30">
    <property type="entry name" value="TolB, C-terminal domain"/>
    <property type="match status" value="2"/>
</dbReference>
<reference evidence="4 5" key="1">
    <citation type="journal article" date="2011" name="J. Bacteriol.">
        <title>Genome sequence of strain IMCC3088, a proteorhodopsin-containing marine bacterium belonging to the OM60/NOR5 clade.</title>
        <authorList>
            <person name="Jang Y."/>
            <person name="Oh H.M."/>
            <person name="Kang I."/>
            <person name="Lee K."/>
            <person name="Yang S.J."/>
            <person name="Cho J.C."/>
        </authorList>
    </citation>
    <scope>NUCLEOTIDE SEQUENCE [LARGE SCALE GENOMIC DNA]</scope>
    <source>
        <strain evidence="4 5">IMCC3088</strain>
    </source>
</reference>
<dbReference type="SUPFAM" id="SSF82171">
    <property type="entry name" value="DPP6 N-terminal domain-like"/>
    <property type="match status" value="1"/>
</dbReference>
<dbReference type="OrthoDB" id="9758793at2"/>
<dbReference type="InterPro" id="IPR011659">
    <property type="entry name" value="WD40"/>
</dbReference>
<evidence type="ECO:0000256" key="1">
    <source>
        <dbReference type="ARBA" id="ARBA00009820"/>
    </source>
</evidence>
<dbReference type="Gene3D" id="2.30.40.10">
    <property type="entry name" value="Urease, subunit C, domain 1"/>
    <property type="match status" value="2"/>
</dbReference>
<evidence type="ECO:0000256" key="2">
    <source>
        <dbReference type="SAM" id="SignalP"/>
    </source>
</evidence>
<comment type="caution">
    <text evidence="4">The sequence shown here is derived from an EMBL/GenBank/DDBJ whole genome shotgun (WGS) entry which is preliminary data.</text>
</comment>
<keyword evidence="2" id="KW-0732">Signal</keyword>
<proteinExistence type="inferred from homology"/>
<accession>F3L3V8</accession>
<dbReference type="InterPro" id="IPR006680">
    <property type="entry name" value="Amidohydro-rel"/>
</dbReference>
<evidence type="ECO:0000313" key="4">
    <source>
        <dbReference type="EMBL" id="EGG29007.1"/>
    </source>
</evidence>
<dbReference type="eggNOG" id="COG0823">
    <property type="taxonomic scope" value="Bacteria"/>
</dbReference>
<keyword evidence="4" id="KW-0378">Hydrolase</keyword>
<dbReference type="eggNOG" id="COG1228">
    <property type="taxonomic scope" value="Bacteria"/>
</dbReference>
<dbReference type="InterPro" id="IPR011059">
    <property type="entry name" value="Metal-dep_hydrolase_composite"/>
</dbReference>
<evidence type="ECO:0000313" key="5">
    <source>
        <dbReference type="Proteomes" id="UP000005615"/>
    </source>
</evidence>
<dbReference type="PANTHER" id="PTHR36842:SF1">
    <property type="entry name" value="PROTEIN TOLB"/>
    <property type="match status" value="1"/>
</dbReference>
<evidence type="ECO:0000259" key="3">
    <source>
        <dbReference type="Pfam" id="PF01979"/>
    </source>
</evidence>
<feature type="domain" description="Amidohydrolase-related" evidence="3">
    <location>
        <begin position="703"/>
        <end position="1037"/>
    </location>
</feature>
<dbReference type="SUPFAM" id="SSF69304">
    <property type="entry name" value="Tricorn protease N-terminal domain"/>
    <property type="match status" value="1"/>
</dbReference>
<dbReference type="Gene3D" id="3.20.20.140">
    <property type="entry name" value="Metal-dependent hydrolases"/>
    <property type="match status" value="2"/>
</dbReference>
<name>F3L3V8_9GAMM</name>
<dbReference type="AlphaFoldDB" id="F3L3V8"/>
<dbReference type="SUPFAM" id="SSF51556">
    <property type="entry name" value="Metallo-dependent hydrolases"/>
    <property type="match status" value="1"/>
</dbReference>
<dbReference type="STRING" id="2518989.IMCC3088_2300"/>
<dbReference type="InterPro" id="IPR011042">
    <property type="entry name" value="6-blade_b-propeller_TolB-like"/>
</dbReference>
<dbReference type="EMBL" id="AEIG01000067">
    <property type="protein sequence ID" value="EGG29007.1"/>
    <property type="molecule type" value="Genomic_DNA"/>
</dbReference>
<dbReference type="GO" id="GO:0016810">
    <property type="term" value="F:hydrolase activity, acting on carbon-nitrogen (but not peptide) bonds"/>
    <property type="evidence" value="ECO:0007669"/>
    <property type="project" value="InterPro"/>
</dbReference>
<organism evidence="4 5">
    <name type="scientific">Aequoribacter fuscus</name>
    <dbReference type="NCBI Taxonomy" id="2518989"/>
    <lineage>
        <taxon>Bacteria</taxon>
        <taxon>Pseudomonadati</taxon>
        <taxon>Pseudomonadota</taxon>
        <taxon>Gammaproteobacteria</taxon>
        <taxon>Cellvibrionales</taxon>
        <taxon>Halieaceae</taxon>
        <taxon>Aequoribacter</taxon>
    </lineage>
</organism>
<dbReference type="PANTHER" id="PTHR36842">
    <property type="entry name" value="PROTEIN TOLB HOMOLOG"/>
    <property type="match status" value="1"/>
</dbReference>
<dbReference type="RefSeq" id="WP_009576499.1">
    <property type="nucleotide sequence ID" value="NZ_AEIG01000067.1"/>
</dbReference>
<gene>
    <name evidence="4" type="ORF">IMCC3088_2300</name>
</gene>
<comment type="similarity">
    <text evidence="1">Belongs to the TolB family.</text>
</comment>
<dbReference type="Proteomes" id="UP000005615">
    <property type="component" value="Unassembled WGS sequence"/>
</dbReference>
<protein>
    <submittedName>
        <fullName evidence="4">Amidohydrolase family protein</fullName>
    </submittedName>
</protein>
<feature type="chain" id="PRO_5003297215" evidence="2">
    <location>
        <begin position="27"/>
        <end position="1092"/>
    </location>
</feature>
<dbReference type="SUPFAM" id="SSF51338">
    <property type="entry name" value="Composite domain of metallo-dependent hydrolases"/>
    <property type="match status" value="1"/>
</dbReference>
<dbReference type="Pfam" id="PF26549">
    <property type="entry name" value="Tricorn_N"/>
    <property type="match status" value="1"/>
</dbReference>
<dbReference type="Pfam" id="PF07676">
    <property type="entry name" value="PD40"/>
    <property type="match status" value="1"/>
</dbReference>
<sequence length="1092" mass="120879">MKFRRTFDVRWAAILAALMTPPYIFAAPGVATDSDAEEADSPLHQMIWQGPTETVEFTTDEGTWLNVDVSPDGTRIVFDMLGDLYLVPIEGGEAQRLTTTLAQEVQPRFSPDGTSLTYISDANGGNNIFVMDLASKEERPITTEKFRSLTNPRWHPNGSGIVARKHFTGSRSLGSGEMWFYHLDGGSGVQLTTKRNEQQDENDPVYSPDGRYLFYTQDATPGPYFQYNKNPHEGIYVTRRLDLDTGENIALLGGPGGAVRPEPSPDGRYIAYVKRIQTDSVLMLYDRRTGQSKALYRKLDHDQQEVWALFGLYPNFAWTPDNDSIVFWAGGKLHRINVESKAVVGIPFTASVSQVLAKTTKATPKVGVDEVTSMMLRDFATSPDGRYVVFHSLGHLYYADVQNPKPKRLTKLDGFEYAPQFSADGKYLVFAHWQDGAYGSIYRGSWRGAKGVSGLAKITSEPGHYQHPDVNNQGAVVYQKQTGNSFRGLLYGLEPGIYVSDNKGEARRVLREGRKPIFLNDDLIAYEHGGGDKRFISTVKRDGTQQRTRYSLGSISEWAIDPAGEHIAYRKDFKVYVAPIVLSAKEQPLGGSELSSIQASSGAGRYLHWSSQALHWSLGSTYSSLSMTSSEAKPTEQTLELTFPVSRSDELIAYQNARIIPVVGAPIELGTLLVQGNKIVAIGDSDAVEVPVDAMVIDVSGKTIVPGFIDTHAHHSGHFYSSPLPETNASYLANLAFGVTTTHDPSSNTETVFSLAELQRAGTLIGPRIFSTGSVLYGAKSNSYVDIQSLDDARMHLKRLQAQGAFSVKSYNQPRREQRQWIMQAAAELGMSVYPEGGATFYNQLTHILDGSTGLEHNLPVAPLYEDVLRLWQGAPHVGYTQTLVVNYAGLNSEYYWYQDSNVWEHELLGRYTPLAELTARSRRVAQAAEDDYFFKTVAASGKALQDRGVLVTVGAHGQLQGLGYHWEMWSLAEGGMTPEKVLQAATIDGARYLNMDREIGSLEVGKLADFVVLNKNPLDDIRNTDSVAMVSIDGRLYDSSSMNQVAPQAKERGALWFEREGANALWNAENWGMTRPEEDFPICPAHVPTHW</sequence>
<feature type="signal peptide" evidence="2">
    <location>
        <begin position="1"/>
        <end position="26"/>
    </location>
</feature>
<keyword evidence="5" id="KW-1185">Reference proteome</keyword>
<dbReference type="InterPro" id="IPR032466">
    <property type="entry name" value="Metal_Hydrolase"/>
</dbReference>